<dbReference type="Pfam" id="PF16751">
    <property type="entry name" value="RsdA_SigD_bd"/>
    <property type="match status" value="1"/>
</dbReference>
<evidence type="ECO:0000313" key="4">
    <source>
        <dbReference type="EMBL" id="MCV7227334.1"/>
    </source>
</evidence>
<keyword evidence="5" id="KW-1185">Reference proteome</keyword>
<protein>
    <recommendedName>
        <fullName evidence="3">Anti-sigma-D factor RsdA sigma factor binding region domain-containing protein</fullName>
    </recommendedName>
</protein>
<dbReference type="EMBL" id="JACKTY010000029">
    <property type="protein sequence ID" value="MCV7227334.1"/>
    <property type="molecule type" value="Genomic_DNA"/>
</dbReference>
<keyword evidence="2" id="KW-1133">Transmembrane helix</keyword>
<evidence type="ECO:0000259" key="3">
    <source>
        <dbReference type="Pfam" id="PF16751"/>
    </source>
</evidence>
<proteinExistence type="predicted"/>
<reference evidence="4 5" key="1">
    <citation type="journal article" date="2022" name="BMC Genomics">
        <title>Comparative genome analysis of mycobacteria focusing on tRNA and non-coding RNA.</title>
        <authorList>
            <person name="Behra P.R.K."/>
            <person name="Pettersson B.M.F."/>
            <person name="Ramesh M."/>
            <person name="Das S."/>
            <person name="Dasgupta S."/>
            <person name="Kirsebom L.A."/>
        </authorList>
    </citation>
    <scope>NUCLEOTIDE SEQUENCE [LARGE SCALE GENOMIC DNA]</scope>
    <source>
        <strain evidence="4 5">DSM 44078</strain>
    </source>
</reference>
<dbReference type="Proteomes" id="UP001526201">
    <property type="component" value="Unassembled WGS sequence"/>
</dbReference>
<gene>
    <name evidence="4" type="ORF">H7J73_14965</name>
</gene>
<accession>A0ABT3CCV8</accession>
<dbReference type="InterPro" id="IPR031928">
    <property type="entry name" value="RsdA_SigD-bd"/>
</dbReference>
<keyword evidence="2" id="KW-0472">Membrane</keyword>
<organism evidence="4 5">
    <name type="scientific">Mycolicibacterium komossense</name>
    <dbReference type="NCBI Taxonomy" id="1779"/>
    <lineage>
        <taxon>Bacteria</taxon>
        <taxon>Bacillati</taxon>
        <taxon>Actinomycetota</taxon>
        <taxon>Actinomycetes</taxon>
        <taxon>Mycobacteriales</taxon>
        <taxon>Mycobacteriaceae</taxon>
        <taxon>Mycolicibacterium</taxon>
    </lineage>
</organism>
<feature type="transmembrane region" description="Helical" evidence="2">
    <location>
        <begin position="88"/>
        <end position="109"/>
    </location>
</feature>
<evidence type="ECO:0000313" key="5">
    <source>
        <dbReference type="Proteomes" id="UP001526201"/>
    </source>
</evidence>
<dbReference type="RefSeq" id="WP_264068272.1">
    <property type="nucleotide sequence ID" value="NZ_JACKTY010000029.1"/>
</dbReference>
<comment type="caution">
    <text evidence="4">The sequence shown here is derived from an EMBL/GenBank/DDBJ whole genome shotgun (WGS) entry which is preliminary data.</text>
</comment>
<feature type="compositionally biased region" description="Low complexity" evidence="1">
    <location>
        <begin position="291"/>
        <end position="382"/>
    </location>
</feature>
<keyword evidence="2" id="KW-0812">Transmembrane</keyword>
<feature type="domain" description="Anti-sigma-D factor RsdA sigma factor binding region" evidence="3">
    <location>
        <begin position="13"/>
        <end position="58"/>
    </location>
</feature>
<feature type="compositionally biased region" description="Polar residues" evidence="1">
    <location>
        <begin position="278"/>
        <end position="287"/>
    </location>
</feature>
<name>A0ABT3CCV8_9MYCO</name>
<evidence type="ECO:0000256" key="1">
    <source>
        <dbReference type="SAM" id="MobiDB-lite"/>
    </source>
</evidence>
<evidence type="ECO:0000256" key="2">
    <source>
        <dbReference type="SAM" id="Phobius"/>
    </source>
</evidence>
<dbReference type="Gene3D" id="6.10.250.1300">
    <property type="match status" value="1"/>
</dbReference>
<feature type="region of interest" description="Disordered" evidence="1">
    <location>
        <begin position="278"/>
        <end position="427"/>
    </location>
</feature>
<sequence length="427" mass="43589">MADFGRRSSGGESLDAIARTDQLLDAIATERRVQPADADEAELFALLADWRDEVRWPPATDLVTEREAAAALRDGVNSKPAKRGGHRGLTIVASLAAAVLCIGGFGAVVSGAGPGDPLYGLRTALLGEPQTVRDDRVALAAQQEMAQVQTLIDNGDWAQAQQKLASVSTSVQGVDDTARKQNLIDQWNQLAVKVDQRDPAATVPPSAAPGPLEQLTLPSLPETLPAITLPSLPETLPAITLPSLPETLPAITLPSLPDSLPSMTLPSFTLPSLPETLPSMTLPTLPQTLFPGSPSSGPSPQQTVSAPPPVVTTTTAPPSSSAPSSTSSSASASTSSASSPPSSTAPTSAAQSPAAATTTPPATTSLVTPTTTTTTTLPTAAPRAAESQTVEAPAAPSVAQTAPQRAPDVVTTTMPRPILQLPLSGGN</sequence>